<dbReference type="Pfam" id="PF26636">
    <property type="entry name" value="DUF8209"/>
    <property type="match status" value="1"/>
</dbReference>
<dbReference type="InterPro" id="IPR058064">
    <property type="entry name" value="STM2901-like"/>
</dbReference>
<gene>
    <name evidence="1" type="ORF">I6H06_13670</name>
</gene>
<evidence type="ECO:0000313" key="1">
    <source>
        <dbReference type="EMBL" id="QPQ93313.1"/>
    </source>
</evidence>
<name>A0AAP9Y2L9_BURGL</name>
<dbReference type="NCBIfam" id="NF045926">
    <property type="entry name" value="STM2901_fam"/>
    <property type="match status" value="1"/>
</dbReference>
<dbReference type="InterPro" id="IPR058522">
    <property type="entry name" value="DUF8209"/>
</dbReference>
<organism evidence="1 2">
    <name type="scientific">Burkholderia glumae</name>
    <name type="common">Pseudomonas glumae</name>
    <dbReference type="NCBI Taxonomy" id="337"/>
    <lineage>
        <taxon>Bacteria</taxon>
        <taxon>Pseudomonadati</taxon>
        <taxon>Pseudomonadota</taxon>
        <taxon>Betaproteobacteria</taxon>
        <taxon>Burkholderiales</taxon>
        <taxon>Burkholderiaceae</taxon>
        <taxon>Burkholderia</taxon>
    </lineage>
</organism>
<dbReference type="EMBL" id="CP065601">
    <property type="protein sequence ID" value="QPQ93313.1"/>
    <property type="molecule type" value="Genomic_DNA"/>
</dbReference>
<protein>
    <submittedName>
        <fullName evidence="1">Uncharacterized protein</fullName>
    </submittedName>
</protein>
<sequence length="146" mass="16290">MNKMTNAYNYLGHPDLTPAELFFFIAAQETCEQVGIDDIEGVILILSGWPLLPTRGKFAGATKGTSVASVMARSVFRFQFKRRVLPTLTLESIKSFRVILTRKLSVFVGRAVPGLGWVLLARDAFIIVRNTVAKYNGMVRPEDRVL</sequence>
<evidence type="ECO:0000313" key="2">
    <source>
        <dbReference type="Proteomes" id="UP000594892"/>
    </source>
</evidence>
<reference evidence="1 2" key="1">
    <citation type="submission" date="2020-12" db="EMBL/GenBank/DDBJ databases">
        <title>FDA dAtabase for Regulatory Grade micrObial Sequences (FDA-ARGOS): Supporting development and validation of Infectious Disease Dx tests.</title>
        <authorList>
            <person name="Minogue T."/>
            <person name="Wolcott M."/>
            <person name="Wasieloski L."/>
            <person name="Aguilar W."/>
            <person name="Moore D."/>
            <person name="Jaissle J."/>
            <person name="Tallon L."/>
            <person name="Sadzewicz L."/>
            <person name="Zhao X."/>
            <person name="Boylan J."/>
            <person name="Ott S."/>
            <person name="Bowen H."/>
            <person name="Vavikolanu K."/>
            <person name="Mehta A."/>
            <person name="Aluvathingal J."/>
            <person name="Nadendla S."/>
            <person name="Yan Y."/>
            <person name="Sichtig H."/>
        </authorList>
    </citation>
    <scope>NUCLEOTIDE SEQUENCE [LARGE SCALE GENOMIC DNA]</scope>
    <source>
        <strain evidence="1 2">FDAARGOS_949</strain>
    </source>
</reference>
<proteinExistence type="predicted"/>
<dbReference type="AlphaFoldDB" id="A0AAP9Y2L9"/>
<accession>A0AAP9Y2L9</accession>
<dbReference type="Proteomes" id="UP000594892">
    <property type="component" value="Chromosome 2"/>
</dbReference>